<evidence type="ECO:0000256" key="2">
    <source>
        <dbReference type="ARBA" id="ARBA00022741"/>
    </source>
</evidence>
<dbReference type="Pfam" id="PF00069">
    <property type="entry name" value="Pkinase"/>
    <property type="match status" value="1"/>
</dbReference>
<dbReference type="SMART" id="SM00028">
    <property type="entry name" value="TPR"/>
    <property type="match status" value="4"/>
</dbReference>
<dbReference type="PROSITE" id="PS50011">
    <property type="entry name" value="PROTEIN_KINASE_DOM"/>
    <property type="match status" value="1"/>
</dbReference>
<dbReference type="PROSITE" id="PS00108">
    <property type="entry name" value="PROTEIN_KINASE_ST"/>
    <property type="match status" value="1"/>
</dbReference>
<dbReference type="InterPro" id="IPR000719">
    <property type="entry name" value="Prot_kinase_dom"/>
</dbReference>
<dbReference type="AlphaFoldDB" id="A0A363UMI0"/>
<dbReference type="Gene3D" id="1.25.40.10">
    <property type="entry name" value="Tetratricopeptide repeat domain"/>
    <property type="match status" value="1"/>
</dbReference>
<dbReference type="CDD" id="cd14014">
    <property type="entry name" value="STKc_PknB_like"/>
    <property type="match status" value="1"/>
</dbReference>
<dbReference type="SUPFAM" id="SSF56112">
    <property type="entry name" value="Protein kinase-like (PK-like)"/>
    <property type="match status" value="1"/>
</dbReference>
<feature type="domain" description="Protein kinase" evidence="8">
    <location>
        <begin position="88"/>
        <end position="358"/>
    </location>
</feature>
<dbReference type="InterPro" id="IPR011990">
    <property type="entry name" value="TPR-like_helical_dom_sf"/>
</dbReference>
<keyword evidence="10" id="KW-1185">Reference proteome</keyword>
<proteinExistence type="predicted"/>
<accession>A0A363UMI0</accession>
<feature type="coiled-coil region" evidence="7">
    <location>
        <begin position="406"/>
        <end position="440"/>
    </location>
</feature>
<keyword evidence="2 6" id="KW-0547">Nucleotide-binding</keyword>
<dbReference type="InterPro" id="IPR011009">
    <property type="entry name" value="Kinase-like_dom_sf"/>
</dbReference>
<dbReference type="Gene3D" id="1.10.510.10">
    <property type="entry name" value="Transferase(Phosphotransferase) domain 1"/>
    <property type="match status" value="1"/>
</dbReference>
<feature type="binding site" evidence="6">
    <location>
        <position position="119"/>
    </location>
    <ligand>
        <name>ATP</name>
        <dbReference type="ChEBI" id="CHEBI:30616"/>
    </ligand>
</feature>
<protein>
    <recommendedName>
        <fullName evidence="8">Protein kinase domain-containing protein</fullName>
    </recommendedName>
</protein>
<name>A0A363UMI0_9GAMM</name>
<keyword evidence="4 6" id="KW-0067">ATP-binding</keyword>
<comment type="caution">
    <text evidence="9">The sequence shown here is derived from an EMBL/GenBank/DDBJ whole genome shotgun (WGS) entry which is preliminary data.</text>
</comment>
<dbReference type="OrthoDB" id="9801841at2"/>
<evidence type="ECO:0000313" key="9">
    <source>
        <dbReference type="EMBL" id="PWN56621.1"/>
    </source>
</evidence>
<dbReference type="PROSITE" id="PS00107">
    <property type="entry name" value="PROTEIN_KINASE_ATP"/>
    <property type="match status" value="1"/>
</dbReference>
<reference evidence="9 10" key="1">
    <citation type="submission" date="2018-05" db="EMBL/GenBank/DDBJ databases">
        <title>Abyssibacter profundi OUC007T gen. nov., sp. nov, a marine bacterium isolated from seawater of the Mariana Trench.</title>
        <authorList>
            <person name="Zhou S."/>
        </authorList>
    </citation>
    <scope>NUCLEOTIDE SEQUENCE [LARGE SCALE GENOMIC DNA]</scope>
    <source>
        <strain evidence="9 10">OUC007</strain>
    </source>
</reference>
<sequence length="839" mass="90646">MSGQGTTAERWARVSALFDAAWELPETERERWLQAQVGDDPELLDELRVLLAEADSQRAGDDLLLTGAAQREAPVFQPLQPDTRIGPWSVRSLLGRGGMGEVYEVQRVDGHFEQRAALKVVTLQSPAAIVRFHAERRILATLDHPGIASILDGGALEDGRPYMVMEYVQGEPITQYCARRGLDLRQRLALFLQACDALTHAHSRLIVHRDIKPGNLFVTEAGQVKLLDFGIAKVLGDAVDEQTRTQLVLTPVYAAPEQLANRAVGTPTDLYAMGALLYHLLAGRPPADVDTSSVSRLISQVLEGQFPKASTVTRPPDGLPATQLAGDLDAILARCLRREPDARYPGMDALADDLRAFLAHRPVSARAGSRGYRTRQFFRRYAWQTAAVTAVMLALVAGTLTSLWFARQAQVALVELQAANAATEDALARAERAAASARTRAQLRTQLTEAFVRLLGDAQTAEQGGEELLAFLDAQRQAAMARQAEGSRDAEALLIALGEVFVQRGDAPTVVATLEAMANDPNVLPRNRAGANALMGSAYANMGDLEAAIGPLEIALAFYEEEPGFEIEYAQHLGLLAHARRDPETRREANAAIQRVLGPASAPNPLDPKLRGFLHSQVGFNLLRLGELAPAEAEMQRAVAAYESVEGVTPTELGMILTNLGGTQYRLGKLEAAVETFRRSIAFTRETAGAGRSLANAQRFLASMLIKLGEHAEALELLDEVTAQLDQAGLQANQLYFIALNTRTRALLASGQAEAAQAHARAVIERIEEQRPDDAANVGSAYYELANVQASRGDSAAALATLERSDAIFQALGERRGQAMARNNALRSQLTGSADINGG</sequence>
<evidence type="ECO:0000313" key="10">
    <source>
        <dbReference type="Proteomes" id="UP000251800"/>
    </source>
</evidence>
<evidence type="ECO:0000256" key="1">
    <source>
        <dbReference type="ARBA" id="ARBA00022679"/>
    </source>
</evidence>
<organism evidence="9 10">
    <name type="scientific">Abyssibacter profundi</name>
    <dbReference type="NCBI Taxonomy" id="2182787"/>
    <lineage>
        <taxon>Bacteria</taxon>
        <taxon>Pseudomonadati</taxon>
        <taxon>Pseudomonadota</taxon>
        <taxon>Gammaproteobacteria</taxon>
        <taxon>Chromatiales</taxon>
        <taxon>Oceanococcaceae</taxon>
        <taxon>Abyssibacter</taxon>
    </lineage>
</organism>
<dbReference type="SUPFAM" id="SSF48452">
    <property type="entry name" value="TPR-like"/>
    <property type="match status" value="2"/>
</dbReference>
<evidence type="ECO:0000256" key="4">
    <source>
        <dbReference type="ARBA" id="ARBA00022840"/>
    </source>
</evidence>
<dbReference type="Gene3D" id="3.30.200.20">
    <property type="entry name" value="Phosphorylase Kinase, domain 1"/>
    <property type="match status" value="1"/>
</dbReference>
<feature type="repeat" description="TPR" evidence="5">
    <location>
        <begin position="654"/>
        <end position="687"/>
    </location>
</feature>
<dbReference type="PROSITE" id="PS50005">
    <property type="entry name" value="TPR"/>
    <property type="match status" value="1"/>
</dbReference>
<dbReference type="GO" id="GO:0004674">
    <property type="term" value="F:protein serine/threonine kinase activity"/>
    <property type="evidence" value="ECO:0007669"/>
    <property type="project" value="TreeGrafter"/>
</dbReference>
<keyword evidence="7" id="KW-0175">Coiled coil</keyword>
<evidence type="ECO:0000256" key="5">
    <source>
        <dbReference type="PROSITE-ProRule" id="PRU00339"/>
    </source>
</evidence>
<dbReference type="Proteomes" id="UP000251800">
    <property type="component" value="Unassembled WGS sequence"/>
</dbReference>
<dbReference type="InterPro" id="IPR017441">
    <property type="entry name" value="Protein_kinase_ATP_BS"/>
</dbReference>
<keyword evidence="1" id="KW-0808">Transferase</keyword>
<dbReference type="InterPro" id="IPR019734">
    <property type="entry name" value="TPR_rpt"/>
</dbReference>
<evidence type="ECO:0000256" key="7">
    <source>
        <dbReference type="SAM" id="Coils"/>
    </source>
</evidence>
<evidence type="ECO:0000256" key="6">
    <source>
        <dbReference type="PROSITE-ProRule" id="PRU10141"/>
    </source>
</evidence>
<dbReference type="PANTHER" id="PTHR43289">
    <property type="entry name" value="MITOGEN-ACTIVATED PROTEIN KINASE KINASE KINASE 20-RELATED"/>
    <property type="match status" value="1"/>
</dbReference>
<gene>
    <name evidence="9" type="ORF">DEH80_07345</name>
</gene>
<keyword evidence="5" id="KW-0802">TPR repeat</keyword>
<dbReference type="GO" id="GO:0005524">
    <property type="term" value="F:ATP binding"/>
    <property type="evidence" value="ECO:0007669"/>
    <property type="project" value="UniProtKB-UniRule"/>
</dbReference>
<dbReference type="RefSeq" id="WP_109719815.1">
    <property type="nucleotide sequence ID" value="NZ_QEQK01000005.1"/>
</dbReference>
<dbReference type="SMART" id="SM00220">
    <property type="entry name" value="S_TKc"/>
    <property type="match status" value="1"/>
</dbReference>
<evidence type="ECO:0000259" key="8">
    <source>
        <dbReference type="PROSITE" id="PS50011"/>
    </source>
</evidence>
<keyword evidence="3" id="KW-0418">Kinase</keyword>
<dbReference type="PANTHER" id="PTHR43289:SF34">
    <property type="entry name" value="SERINE_THREONINE-PROTEIN KINASE YBDM-RELATED"/>
    <property type="match status" value="1"/>
</dbReference>
<dbReference type="EMBL" id="QEQK01000005">
    <property type="protein sequence ID" value="PWN56621.1"/>
    <property type="molecule type" value="Genomic_DNA"/>
</dbReference>
<dbReference type="InterPro" id="IPR008271">
    <property type="entry name" value="Ser/Thr_kinase_AS"/>
</dbReference>
<evidence type="ECO:0000256" key="3">
    <source>
        <dbReference type="ARBA" id="ARBA00022777"/>
    </source>
</evidence>